<reference evidence="3" key="1">
    <citation type="submission" date="2020-05" db="EMBL/GenBank/DDBJ databases">
        <authorList>
            <person name="Zhu T."/>
            <person name="Keshari N."/>
            <person name="Lu X."/>
        </authorList>
    </citation>
    <scope>NUCLEOTIDE SEQUENCE</scope>
    <source>
        <strain evidence="3">NK1-12</strain>
    </source>
</reference>
<evidence type="ECO:0000256" key="1">
    <source>
        <dbReference type="ARBA" id="ARBA00009981"/>
    </source>
</evidence>
<proteinExistence type="inferred from homology"/>
<dbReference type="SUPFAM" id="SSF143120">
    <property type="entry name" value="YefM-like"/>
    <property type="match status" value="1"/>
</dbReference>
<dbReference type="Gene3D" id="3.40.1620.10">
    <property type="entry name" value="YefM-like domain"/>
    <property type="match status" value="1"/>
</dbReference>
<evidence type="ECO:0000313" key="3">
    <source>
        <dbReference type="EMBL" id="WNZ21940.1"/>
    </source>
</evidence>
<sequence length="45" mass="5163">MSDPFPQYSIAQARDQLAQLIHQAEQGTPVEITRRGKRVAIILWE</sequence>
<dbReference type="EMBL" id="CP053586">
    <property type="protein sequence ID" value="WNZ21940.1"/>
    <property type="molecule type" value="Genomic_DNA"/>
</dbReference>
<comment type="function">
    <text evidence="2">Antitoxin component of a type II toxin-antitoxin (TA) system.</text>
</comment>
<gene>
    <name evidence="3" type="ORF">HJG54_03030</name>
</gene>
<dbReference type="InterPro" id="IPR036165">
    <property type="entry name" value="YefM-like_sf"/>
</dbReference>
<evidence type="ECO:0000256" key="2">
    <source>
        <dbReference type="RuleBase" id="RU362080"/>
    </source>
</evidence>
<comment type="similarity">
    <text evidence="1 2">Belongs to the phD/YefM antitoxin family.</text>
</comment>
<dbReference type="AlphaFoldDB" id="A0AA96WBM2"/>
<dbReference type="RefSeq" id="WP_316433281.1">
    <property type="nucleotide sequence ID" value="NZ_CP053586.1"/>
</dbReference>
<dbReference type="Pfam" id="PF02604">
    <property type="entry name" value="PhdYeFM_antitox"/>
    <property type="match status" value="1"/>
</dbReference>
<dbReference type="NCBIfam" id="TIGR01552">
    <property type="entry name" value="phd_fam"/>
    <property type="match status" value="1"/>
</dbReference>
<name>A0AA96WBM2_9CYAN</name>
<accession>A0AA96WBM2</accession>
<protein>
    <recommendedName>
        <fullName evidence="2">Antitoxin</fullName>
    </recommendedName>
</protein>
<dbReference type="InterPro" id="IPR006442">
    <property type="entry name" value="Antitoxin_Phd/YefM"/>
</dbReference>
<organism evidence="3">
    <name type="scientific">Leptolyngbya sp. NK1-12</name>
    <dbReference type="NCBI Taxonomy" id="2547451"/>
    <lineage>
        <taxon>Bacteria</taxon>
        <taxon>Bacillati</taxon>
        <taxon>Cyanobacteriota</taxon>
        <taxon>Cyanophyceae</taxon>
        <taxon>Leptolyngbyales</taxon>
        <taxon>Leptolyngbyaceae</taxon>
        <taxon>Leptolyngbya group</taxon>
        <taxon>Leptolyngbya</taxon>
    </lineage>
</organism>